<dbReference type="PANTHER" id="PTHR43072">
    <property type="entry name" value="N-ACETYLTRANSFERASE"/>
    <property type="match status" value="1"/>
</dbReference>
<dbReference type="STRING" id="1385520.N802_06055"/>
<organism evidence="2 3">
    <name type="scientific">Knoellia sinensis KCTC 19936</name>
    <dbReference type="NCBI Taxonomy" id="1385520"/>
    <lineage>
        <taxon>Bacteria</taxon>
        <taxon>Bacillati</taxon>
        <taxon>Actinomycetota</taxon>
        <taxon>Actinomycetes</taxon>
        <taxon>Micrococcales</taxon>
        <taxon>Intrasporangiaceae</taxon>
        <taxon>Knoellia</taxon>
    </lineage>
</organism>
<dbReference type="InterPro" id="IPR016181">
    <property type="entry name" value="Acyl_CoA_acyltransferase"/>
</dbReference>
<dbReference type="OrthoDB" id="3173333at2"/>
<evidence type="ECO:0000313" key="3">
    <source>
        <dbReference type="Proteomes" id="UP000030002"/>
    </source>
</evidence>
<gene>
    <name evidence="2" type="ORF">N802_06055</name>
</gene>
<reference evidence="2 3" key="1">
    <citation type="submission" date="2013-08" db="EMBL/GenBank/DDBJ databases">
        <title>The genome sequence of Knoellia sinensis.</title>
        <authorList>
            <person name="Zhu W."/>
            <person name="Wang G."/>
        </authorList>
    </citation>
    <scope>NUCLEOTIDE SEQUENCE [LARGE SCALE GENOMIC DNA]</scope>
    <source>
        <strain evidence="2 3">KCTC 19936</strain>
    </source>
</reference>
<dbReference type="PANTHER" id="PTHR43072:SF8">
    <property type="entry name" value="ACYLTRANSFERASE FABY-RELATED"/>
    <property type="match status" value="1"/>
</dbReference>
<dbReference type="RefSeq" id="WP_035918184.1">
    <property type="nucleotide sequence ID" value="NZ_AVPJ01000016.1"/>
</dbReference>
<dbReference type="SUPFAM" id="SSF55729">
    <property type="entry name" value="Acyl-CoA N-acyltransferases (Nat)"/>
    <property type="match status" value="1"/>
</dbReference>
<dbReference type="CDD" id="cd04301">
    <property type="entry name" value="NAT_SF"/>
    <property type="match status" value="1"/>
</dbReference>
<dbReference type="Pfam" id="PF00583">
    <property type="entry name" value="Acetyltransf_1"/>
    <property type="match status" value="1"/>
</dbReference>
<dbReference type="AlphaFoldDB" id="A0A0A0J0Z1"/>
<dbReference type="Proteomes" id="UP000030002">
    <property type="component" value="Unassembled WGS sequence"/>
</dbReference>
<dbReference type="GO" id="GO:0016747">
    <property type="term" value="F:acyltransferase activity, transferring groups other than amino-acyl groups"/>
    <property type="evidence" value="ECO:0007669"/>
    <property type="project" value="InterPro"/>
</dbReference>
<dbReference type="EMBL" id="AVPJ01000016">
    <property type="protein sequence ID" value="KGN30768.1"/>
    <property type="molecule type" value="Genomic_DNA"/>
</dbReference>
<comment type="caution">
    <text evidence="2">The sequence shown here is derived from an EMBL/GenBank/DDBJ whole genome shotgun (WGS) entry which is preliminary data.</text>
</comment>
<protein>
    <recommendedName>
        <fullName evidence="1">N-acetyltransferase domain-containing protein</fullName>
    </recommendedName>
</protein>
<evidence type="ECO:0000313" key="2">
    <source>
        <dbReference type="EMBL" id="KGN30768.1"/>
    </source>
</evidence>
<sequence>MGGQIRDASGQDAERCAEIFSTYVTAGTSTLETHPPTRAEMAERISAATREHAWLVLEDEGYVVGFAQAGPYREGPAQRYACEVAIWVEPGRHGTGGAKRLHTALLSRLSRKGFTRAFAFIPLPNVAAVGLHEALGFIEVGVHTQVGWKHGSWRDALWMQRAIGPVAVPPDDSA</sequence>
<feature type="domain" description="N-acetyltransferase" evidence="1">
    <location>
        <begin position="3"/>
        <end position="164"/>
    </location>
</feature>
<keyword evidence="3" id="KW-1185">Reference proteome</keyword>
<name>A0A0A0J0Z1_9MICO</name>
<dbReference type="Gene3D" id="3.40.630.30">
    <property type="match status" value="1"/>
</dbReference>
<evidence type="ECO:0000259" key="1">
    <source>
        <dbReference type="PROSITE" id="PS51186"/>
    </source>
</evidence>
<dbReference type="eggNOG" id="COG1247">
    <property type="taxonomic scope" value="Bacteria"/>
</dbReference>
<dbReference type="InterPro" id="IPR000182">
    <property type="entry name" value="GNAT_dom"/>
</dbReference>
<dbReference type="PROSITE" id="PS51186">
    <property type="entry name" value="GNAT"/>
    <property type="match status" value="1"/>
</dbReference>
<accession>A0A0A0J0Z1</accession>
<proteinExistence type="predicted"/>